<dbReference type="RefSeq" id="WP_055151650.1">
    <property type="nucleotide sequence ID" value="NZ_JXSZ01000015.1"/>
</dbReference>
<name>A0A0P7BN59_9BACT</name>
<proteinExistence type="predicted"/>
<organism evidence="2 3">
    <name type="scientific">Jiulongibacter sediminis</name>
    <dbReference type="NCBI Taxonomy" id="1605367"/>
    <lineage>
        <taxon>Bacteria</taxon>
        <taxon>Pseudomonadati</taxon>
        <taxon>Bacteroidota</taxon>
        <taxon>Cytophagia</taxon>
        <taxon>Cytophagales</taxon>
        <taxon>Leadbetterellaceae</taxon>
        <taxon>Jiulongibacter</taxon>
    </lineage>
</organism>
<dbReference type="Proteomes" id="UP000050454">
    <property type="component" value="Unassembled WGS sequence"/>
</dbReference>
<dbReference type="STRING" id="1605367.AFM12_18560"/>
<evidence type="ECO:0008006" key="4">
    <source>
        <dbReference type="Google" id="ProtNLM"/>
    </source>
</evidence>
<feature type="signal peptide" evidence="1">
    <location>
        <begin position="1"/>
        <end position="24"/>
    </location>
</feature>
<keyword evidence="3" id="KW-1185">Reference proteome</keyword>
<dbReference type="OrthoDB" id="650068at2"/>
<gene>
    <name evidence="2" type="ORF">AFM12_18560</name>
</gene>
<sequence>MNNSIFSKGLKLFFLFLVCLSGYAQDQSLAPEKPKWEFHGNMQLNNNGISPVPAFSLGRPALMNTFYIKKGNFTFSPEYNFSLDARPWVLNQWVRYRINQNQVYYGLGANFSQFYSRTDSEVNGKKHVEQSMDRYMAFEALVGSQVSEKMGVRMVYWFSTALDPSGVSSGHFAMASVPLGPFGSPQKIHARITPNLFYINNTIPFKGWFTSAIGSLHAGKLPLSLFGQVVVPFQPDDVSKFNWNFGLNYTF</sequence>
<keyword evidence="1" id="KW-0732">Signal</keyword>
<comment type="caution">
    <text evidence="2">The sequence shown here is derived from an EMBL/GenBank/DDBJ whole genome shotgun (WGS) entry which is preliminary data.</text>
</comment>
<feature type="chain" id="PRO_5006136020" description="Outer membrane protein beta-barrel domain-containing protein" evidence="1">
    <location>
        <begin position="25"/>
        <end position="251"/>
    </location>
</feature>
<reference evidence="2 3" key="1">
    <citation type="submission" date="2015-07" db="EMBL/GenBank/DDBJ databases">
        <title>The draft genome sequence of Leadbetterella sp. JN14-9.</title>
        <authorList>
            <person name="Liu Y."/>
            <person name="Du J."/>
            <person name="Shao Z."/>
        </authorList>
    </citation>
    <scope>NUCLEOTIDE SEQUENCE [LARGE SCALE GENOMIC DNA]</scope>
    <source>
        <strain evidence="2 3">JN14-9</strain>
    </source>
</reference>
<dbReference type="EMBL" id="LGTQ01000015">
    <property type="protein sequence ID" value="KPM46762.1"/>
    <property type="molecule type" value="Genomic_DNA"/>
</dbReference>
<evidence type="ECO:0000313" key="2">
    <source>
        <dbReference type="EMBL" id="KPM46762.1"/>
    </source>
</evidence>
<protein>
    <recommendedName>
        <fullName evidence="4">Outer membrane protein beta-barrel domain-containing protein</fullName>
    </recommendedName>
</protein>
<evidence type="ECO:0000313" key="3">
    <source>
        <dbReference type="Proteomes" id="UP000050454"/>
    </source>
</evidence>
<dbReference type="AlphaFoldDB" id="A0A0P7BN59"/>
<accession>A0A0P7BN59</accession>
<evidence type="ECO:0000256" key="1">
    <source>
        <dbReference type="SAM" id="SignalP"/>
    </source>
</evidence>